<gene>
    <name evidence="1" type="ORF">SAMN05445060_3472</name>
</gene>
<protein>
    <recommendedName>
        <fullName evidence="3">Ketohydroxyglutarate aldolase</fullName>
    </recommendedName>
</protein>
<dbReference type="OrthoDB" id="4948868at2"/>
<dbReference type="Proteomes" id="UP000186218">
    <property type="component" value="Unassembled WGS sequence"/>
</dbReference>
<evidence type="ECO:0000313" key="2">
    <source>
        <dbReference type="Proteomes" id="UP000186218"/>
    </source>
</evidence>
<reference evidence="1 2" key="1">
    <citation type="submission" date="2017-01" db="EMBL/GenBank/DDBJ databases">
        <authorList>
            <person name="Mah S.A."/>
            <person name="Swanson W.J."/>
            <person name="Moy G.W."/>
            <person name="Vacquier V.D."/>
        </authorList>
    </citation>
    <scope>NUCLEOTIDE SEQUENCE [LARGE SCALE GENOMIC DNA]</scope>
    <source>
        <strain evidence="1 2">CPCC 203464</strain>
    </source>
</reference>
<proteinExistence type="predicted"/>
<sequence length="77" mass="7738">MPQFTLTVADHKLGEIDGVAAAAAQAGMHVDQVLGQVGIICGTAPAECAPTLRSIEGVAAVEASHSYQAAPPDSPVQ</sequence>
<dbReference type="RefSeq" id="WP_076482053.1">
    <property type="nucleotide sequence ID" value="NZ_FTNT01000011.1"/>
</dbReference>
<dbReference type="STRING" id="1344003.SAMN05445060_3472"/>
<evidence type="ECO:0000313" key="1">
    <source>
        <dbReference type="EMBL" id="SIS19389.1"/>
    </source>
</evidence>
<dbReference type="AlphaFoldDB" id="A0A1N7H3J4"/>
<keyword evidence="2" id="KW-1185">Reference proteome</keyword>
<accession>A0A1N7H3J4</accession>
<dbReference type="EMBL" id="FTNT01000011">
    <property type="protein sequence ID" value="SIS19389.1"/>
    <property type="molecule type" value="Genomic_DNA"/>
</dbReference>
<organism evidence="1 2">
    <name type="scientific">Williamsia sterculiae</name>
    <dbReference type="NCBI Taxonomy" id="1344003"/>
    <lineage>
        <taxon>Bacteria</taxon>
        <taxon>Bacillati</taxon>
        <taxon>Actinomycetota</taxon>
        <taxon>Actinomycetes</taxon>
        <taxon>Mycobacteriales</taxon>
        <taxon>Nocardiaceae</taxon>
        <taxon>Williamsia</taxon>
    </lineage>
</organism>
<evidence type="ECO:0008006" key="3">
    <source>
        <dbReference type="Google" id="ProtNLM"/>
    </source>
</evidence>
<name>A0A1N7H3J4_9NOCA</name>